<dbReference type="GeneID" id="103515387"/>
<dbReference type="AlphaFoldDB" id="A0A3Q0J5M1"/>
<feature type="coiled-coil region" evidence="1">
    <location>
        <begin position="17"/>
        <end position="114"/>
    </location>
</feature>
<keyword evidence="1" id="KW-0175">Coiled coil</keyword>
<dbReference type="RefSeq" id="XP_026683782.1">
    <property type="nucleotide sequence ID" value="XM_026827981.1"/>
</dbReference>
<sequence length="384" mass="43487">MSTKPIMSKPTSAGAVCAKLEEKLRKLRAQHEFTVRNYSDQIATLKTELENERHATRNLTRSHKADVKAVREEEQKKCQNLVEQIRAQLNLKFKEELEKEKKRLTEKYHQLKKKPSTSTASRISRIFKVGDTTASKSKTSHVKELVRRLNGLQTGPSGTAPGKSFKCVTKTPSNSSHQMPRDLSSLSGVSEVQSSSSKQESSGVDTDSVTEEPIVPQIIVPNQDCELENRLPDDSLTEDGVMEDRNSVINSWTKGVGVETLYTLLSSAHLELQRAHLILQSNLRKEQRTRKHLEEKVRYLNSIILSQKSKTNILINPINSSLSQQLEACKEREGKLLEQLQELNDQNELLEFRVLELEQCTGVGSEHTLAKVRYAFVFNNKTRI</sequence>
<feature type="coiled-coil region" evidence="1">
    <location>
        <begin position="326"/>
        <end position="360"/>
    </location>
</feature>
<feature type="compositionally biased region" description="Low complexity" evidence="2">
    <location>
        <begin position="183"/>
        <end position="203"/>
    </location>
</feature>
<keyword evidence="4" id="KW-1185">Reference proteome</keyword>
<evidence type="ECO:0000313" key="5">
    <source>
        <dbReference type="RefSeq" id="XP_026683782.1"/>
    </source>
</evidence>
<dbReference type="PaxDb" id="121845-A0A3Q0J5M1"/>
<accession>A0A3Q0J5M1</accession>
<name>A0A3Q0J5M1_DIACI</name>
<evidence type="ECO:0000256" key="1">
    <source>
        <dbReference type="SAM" id="Coils"/>
    </source>
</evidence>
<proteinExistence type="predicted"/>
<organism evidence="4 5">
    <name type="scientific">Diaphorina citri</name>
    <name type="common">Asian citrus psyllid</name>
    <dbReference type="NCBI Taxonomy" id="121845"/>
    <lineage>
        <taxon>Eukaryota</taxon>
        <taxon>Metazoa</taxon>
        <taxon>Ecdysozoa</taxon>
        <taxon>Arthropoda</taxon>
        <taxon>Hexapoda</taxon>
        <taxon>Insecta</taxon>
        <taxon>Pterygota</taxon>
        <taxon>Neoptera</taxon>
        <taxon>Paraneoptera</taxon>
        <taxon>Hemiptera</taxon>
        <taxon>Sternorrhyncha</taxon>
        <taxon>Psylloidea</taxon>
        <taxon>Psyllidae</taxon>
        <taxon>Diaphorininae</taxon>
        <taxon>Diaphorina</taxon>
    </lineage>
</organism>
<dbReference type="Proteomes" id="UP000079169">
    <property type="component" value="Unplaced"/>
</dbReference>
<dbReference type="InterPro" id="IPR031994">
    <property type="entry name" value="JAKMIP_C"/>
</dbReference>
<reference evidence="5" key="1">
    <citation type="submission" date="2025-08" db="UniProtKB">
        <authorList>
            <consortium name="RefSeq"/>
        </authorList>
    </citation>
    <scope>IDENTIFICATION</scope>
</reference>
<dbReference type="Pfam" id="PF16034">
    <property type="entry name" value="JAKMIP_CC3"/>
    <property type="match status" value="1"/>
</dbReference>
<gene>
    <name evidence="5" type="primary">LOC103515387</name>
</gene>
<protein>
    <submittedName>
        <fullName evidence="5">Janus kinase and microtubule-interacting protein 1-like isoform X1</fullName>
    </submittedName>
</protein>
<evidence type="ECO:0000259" key="3">
    <source>
        <dbReference type="Pfam" id="PF16034"/>
    </source>
</evidence>
<evidence type="ECO:0000313" key="4">
    <source>
        <dbReference type="Proteomes" id="UP000079169"/>
    </source>
</evidence>
<feature type="domain" description="Janus kinase and microtubule-interacting protein C-terminal" evidence="3">
    <location>
        <begin position="259"/>
        <end position="359"/>
    </location>
</feature>
<evidence type="ECO:0000256" key="2">
    <source>
        <dbReference type="SAM" id="MobiDB-lite"/>
    </source>
</evidence>
<feature type="region of interest" description="Disordered" evidence="2">
    <location>
        <begin position="148"/>
        <end position="215"/>
    </location>
</feature>